<comment type="caution">
    <text evidence="3">The sequence shown here is derived from an EMBL/GenBank/DDBJ whole genome shotgun (WGS) entry which is preliminary data.</text>
</comment>
<dbReference type="SUPFAM" id="SSF52833">
    <property type="entry name" value="Thioredoxin-like"/>
    <property type="match status" value="1"/>
</dbReference>
<accession>A0A9W4S5T7</accession>
<dbReference type="InterPro" id="IPR036249">
    <property type="entry name" value="Thioredoxin-like_sf"/>
</dbReference>
<comment type="similarity">
    <text evidence="1">Belongs to the GST superfamily.</text>
</comment>
<dbReference type="PANTHER" id="PTHR44051">
    <property type="entry name" value="GLUTATHIONE S-TRANSFERASE-RELATED"/>
    <property type="match status" value="1"/>
</dbReference>
<gene>
    <name evidence="3" type="ORF">CGXH109_LOCUS131154</name>
</gene>
<dbReference type="Gene3D" id="3.40.30.10">
    <property type="entry name" value="Glutaredoxin"/>
    <property type="match status" value="1"/>
</dbReference>
<dbReference type="InterPro" id="IPR010987">
    <property type="entry name" value="Glutathione-S-Trfase_C-like"/>
</dbReference>
<evidence type="ECO:0000256" key="1">
    <source>
        <dbReference type="ARBA" id="ARBA00007409"/>
    </source>
</evidence>
<dbReference type="PANTHER" id="PTHR44051:SF8">
    <property type="entry name" value="GLUTATHIONE S-TRANSFERASE GSTA"/>
    <property type="match status" value="1"/>
</dbReference>
<dbReference type="InterPro" id="IPR036282">
    <property type="entry name" value="Glutathione-S-Trfase_C_sf"/>
</dbReference>
<evidence type="ECO:0000313" key="4">
    <source>
        <dbReference type="Proteomes" id="UP001152533"/>
    </source>
</evidence>
<evidence type="ECO:0000259" key="2">
    <source>
        <dbReference type="PROSITE" id="PS50405"/>
    </source>
</evidence>
<keyword evidence="4" id="KW-1185">Reference proteome</keyword>
<organism evidence="3 4">
    <name type="scientific">Colletotrichum noveboracense</name>
    <dbReference type="NCBI Taxonomy" id="2664923"/>
    <lineage>
        <taxon>Eukaryota</taxon>
        <taxon>Fungi</taxon>
        <taxon>Dikarya</taxon>
        <taxon>Ascomycota</taxon>
        <taxon>Pezizomycotina</taxon>
        <taxon>Sordariomycetes</taxon>
        <taxon>Hypocreomycetidae</taxon>
        <taxon>Glomerellales</taxon>
        <taxon>Glomerellaceae</taxon>
        <taxon>Colletotrichum</taxon>
        <taxon>Colletotrichum gloeosporioides species complex</taxon>
    </lineage>
</organism>
<dbReference type="Proteomes" id="UP001152533">
    <property type="component" value="Unassembled WGS sequence"/>
</dbReference>
<reference evidence="3" key="1">
    <citation type="submission" date="2022-08" db="EMBL/GenBank/DDBJ databases">
        <authorList>
            <person name="Giroux E."/>
            <person name="Giroux E."/>
        </authorList>
    </citation>
    <scope>NUCLEOTIDE SEQUENCE</scope>
    <source>
        <strain evidence="3">H1091258</strain>
    </source>
</reference>
<proteinExistence type="inferred from homology"/>
<evidence type="ECO:0000313" key="3">
    <source>
        <dbReference type="EMBL" id="CAI0653770.1"/>
    </source>
</evidence>
<dbReference type="CDD" id="cd03057">
    <property type="entry name" value="GST_N_Beta"/>
    <property type="match status" value="1"/>
</dbReference>
<dbReference type="SFLD" id="SFLDS00019">
    <property type="entry name" value="Glutathione_Transferase_(cytos"/>
    <property type="match status" value="1"/>
</dbReference>
<dbReference type="SUPFAM" id="SSF47616">
    <property type="entry name" value="GST C-terminal domain-like"/>
    <property type="match status" value="1"/>
</dbReference>
<dbReference type="PROSITE" id="PS50405">
    <property type="entry name" value="GST_CTER"/>
    <property type="match status" value="1"/>
</dbReference>
<dbReference type="EMBL" id="CAMGZC010001811">
    <property type="protein sequence ID" value="CAI0653770.1"/>
    <property type="molecule type" value="Genomic_DNA"/>
</dbReference>
<dbReference type="InterPro" id="IPR040079">
    <property type="entry name" value="Glutathione_S-Trfase"/>
</dbReference>
<feature type="domain" description="GST C-terminal" evidence="2">
    <location>
        <begin position="140"/>
        <end position="268"/>
    </location>
</feature>
<dbReference type="Gene3D" id="1.20.1050.10">
    <property type="match status" value="1"/>
</dbReference>
<sequence>MQATVDHSSSKCPYQSKVEVKVTAKMPSPKITLYRTNGACSLVPHSILAHFAIPFNAVEMEPTPDGTDGIGGRYRAADGSLTHEEYRRINPTGYVPCLVVTDNVTEMPDGGVDKTVITEMPAVLTYIASLVPDQNLFGRTAVQRAKAYEWVCWLSGTLHSLGYAGVLRPERFVKGEEAKFEIVARGQKIIDECYARIDKRLAGRKFAVGDGLAVVDFNLYIFYRWGCKAGTEMGRLYSNYERIARMVEGLDGVAKVVHVEKHQLVFQN</sequence>
<dbReference type="AlphaFoldDB" id="A0A9W4S5T7"/>
<protein>
    <recommendedName>
        <fullName evidence="2">GST C-terminal domain-containing protein</fullName>
    </recommendedName>
</protein>
<name>A0A9W4S5T7_9PEZI</name>